<dbReference type="AlphaFoldDB" id="A0A9N9D5N4"/>
<feature type="non-terminal residue" evidence="1">
    <location>
        <position position="99"/>
    </location>
</feature>
<evidence type="ECO:0000313" key="1">
    <source>
        <dbReference type="EMBL" id="CAG8623845.1"/>
    </source>
</evidence>
<dbReference type="Proteomes" id="UP000789375">
    <property type="component" value="Unassembled WGS sequence"/>
</dbReference>
<reference evidence="1" key="1">
    <citation type="submission" date="2021-06" db="EMBL/GenBank/DDBJ databases">
        <authorList>
            <person name="Kallberg Y."/>
            <person name="Tangrot J."/>
            <person name="Rosling A."/>
        </authorList>
    </citation>
    <scope>NUCLEOTIDE SEQUENCE</scope>
    <source>
        <strain evidence="1">87-6 pot B 2015</strain>
    </source>
</reference>
<gene>
    <name evidence="1" type="ORF">FMOSSE_LOCUS10129</name>
</gene>
<keyword evidence="2" id="KW-1185">Reference proteome</keyword>
<organism evidence="1 2">
    <name type="scientific">Funneliformis mosseae</name>
    <name type="common">Endomycorrhizal fungus</name>
    <name type="synonym">Glomus mosseae</name>
    <dbReference type="NCBI Taxonomy" id="27381"/>
    <lineage>
        <taxon>Eukaryota</taxon>
        <taxon>Fungi</taxon>
        <taxon>Fungi incertae sedis</taxon>
        <taxon>Mucoromycota</taxon>
        <taxon>Glomeromycotina</taxon>
        <taxon>Glomeromycetes</taxon>
        <taxon>Glomerales</taxon>
        <taxon>Glomeraceae</taxon>
        <taxon>Funneliformis</taxon>
    </lineage>
</organism>
<evidence type="ECO:0000313" key="2">
    <source>
        <dbReference type="Proteomes" id="UP000789375"/>
    </source>
</evidence>
<sequence>MEAEMEVEFDSNFYFGVLCSHISQVSKDGAIPAEWNQTLDWQNENFDNMCMHTRLNKTIISNMAGGHFRDSRSRSEPSQLEALLRYNPNHKVSHIGVWH</sequence>
<proteinExistence type="predicted"/>
<accession>A0A9N9D5N4</accession>
<comment type="caution">
    <text evidence="1">The sequence shown here is derived from an EMBL/GenBank/DDBJ whole genome shotgun (WGS) entry which is preliminary data.</text>
</comment>
<protein>
    <submittedName>
        <fullName evidence="1">5368_t:CDS:1</fullName>
    </submittedName>
</protein>
<name>A0A9N9D5N4_FUNMO</name>
<dbReference type="EMBL" id="CAJVPP010003220">
    <property type="protein sequence ID" value="CAG8623845.1"/>
    <property type="molecule type" value="Genomic_DNA"/>
</dbReference>